<sequence>MLPLALLLPLAGCHAPRDKALPTSMKQLEGTWLNAYEENEGDTLAYRPNSYAFPPSRGRAGFAIQPFGRFIQYDIAPTDGLTDRPGTWTAKSPTKLRIHFDDNSQPDYTLEVVSLEEGVLRVIRR</sequence>
<dbReference type="EMBL" id="BAABGZ010000023">
    <property type="protein sequence ID" value="GAA4357269.1"/>
    <property type="molecule type" value="Genomic_DNA"/>
</dbReference>
<accession>A0ABP8IEJ0</accession>
<proteinExistence type="predicted"/>
<reference evidence="2" key="1">
    <citation type="journal article" date="2019" name="Int. J. Syst. Evol. Microbiol.">
        <title>The Global Catalogue of Microorganisms (GCM) 10K type strain sequencing project: providing services to taxonomists for standard genome sequencing and annotation.</title>
        <authorList>
            <consortium name="The Broad Institute Genomics Platform"/>
            <consortium name="The Broad Institute Genome Sequencing Center for Infectious Disease"/>
            <person name="Wu L."/>
            <person name="Ma J."/>
        </authorList>
    </citation>
    <scope>NUCLEOTIDE SEQUENCE [LARGE SCALE GENOMIC DNA]</scope>
    <source>
        <strain evidence="2">JCM 17923</strain>
    </source>
</reference>
<dbReference type="Proteomes" id="UP001501153">
    <property type="component" value="Unassembled WGS sequence"/>
</dbReference>
<evidence type="ECO:0008006" key="3">
    <source>
        <dbReference type="Google" id="ProtNLM"/>
    </source>
</evidence>
<evidence type="ECO:0000313" key="1">
    <source>
        <dbReference type="EMBL" id="GAA4357269.1"/>
    </source>
</evidence>
<organism evidence="1 2">
    <name type="scientific">Hymenobacter saemangeumensis</name>
    <dbReference type="NCBI Taxonomy" id="1084522"/>
    <lineage>
        <taxon>Bacteria</taxon>
        <taxon>Pseudomonadati</taxon>
        <taxon>Bacteroidota</taxon>
        <taxon>Cytophagia</taxon>
        <taxon>Cytophagales</taxon>
        <taxon>Hymenobacteraceae</taxon>
        <taxon>Hymenobacter</taxon>
    </lineage>
</organism>
<keyword evidence="2" id="KW-1185">Reference proteome</keyword>
<evidence type="ECO:0000313" key="2">
    <source>
        <dbReference type="Proteomes" id="UP001501153"/>
    </source>
</evidence>
<comment type="caution">
    <text evidence="1">The sequence shown here is derived from an EMBL/GenBank/DDBJ whole genome shotgun (WGS) entry which is preliminary data.</text>
</comment>
<gene>
    <name evidence="1" type="ORF">GCM10023185_21850</name>
</gene>
<protein>
    <recommendedName>
        <fullName evidence="3">Lipocalin-like domain-containing protein</fullName>
    </recommendedName>
</protein>
<name>A0ABP8IEJ0_9BACT</name>